<dbReference type="EMBL" id="AYZO01000001">
    <property type="protein sequence ID" value="KRN14797.1"/>
    <property type="molecule type" value="Genomic_DNA"/>
</dbReference>
<dbReference type="STRING" id="1423751.FC38_GL000089"/>
<dbReference type="AlphaFoldDB" id="I7LDE2"/>
<dbReference type="PATRIC" id="fig|1423751.3.peg.92"/>
<evidence type="ECO:0000313" key="4">
    <source>
        <dbReference type="Proteomes" id="UP000009326"/>
    </source>
</evidence>
<dbReference type="EMBL" id="CAKC01000059">
    <property type="protein sequence ID" value="CCI87261.1"/>
    <property type="molecule type" value="Genomic_DNA"/>
</dbReference>
<name>I7LDE2_9LACO</name>
<reference evidence="3 5" key="2">
    <citation type="journal article" date="2015" name="Genome Announc.">
        <title>Expanding the biotechnology potential of lactobacilli through comparative genomics of 213 strains and associated genera.</title>
        <authorList>
            <person name="Sun Z."/>
            <person name="Harris H.M."/>
            <person name="McCann A."/>
            <person name="Guo C."/>
            <person name="Argimon S."/>
            <person name="Zhang W."/>
            <person name="Yang X."/>
            <person name="Jeffery I.B."/>
            <person name="Cooney J.C."/>
            <person name="Kagawa T.F."/>
            <person name="Liu W."/>
            <person name="Song Y."/>
            <person name="Salvetti E."/>
            <person name="Wrobel A."/>
            <person name="Rasinkangas P."/>
            <person name="Parkhill J."/>
            <person name="Rea M.C."/>
            <person name="O'Sullivan O."/>
            <person name="Ritari J."/>
            <person name="Douillard F.P."/>
            <person name="Paul Ross R."/>
            <person name="Yang R."/>
            <person name="Briner A.E."/>
            <person name="Felis G.E."/>
            <person name="de Vos W.M."/>
            <person name="Barrangou R."/>
            <person name="Klaenhammer T.R."/>
            <person name="Caufield P.W."/>
            <person name="Cui Y."/>
            <person name="Zhang H."/>
            <person name="O'Toole P.W."/>
        </authorList>
    </citation>
    <scope>NUCLEOTIDE SEQUENCE [LARGE SCALE GENOMIC DNA]</scope>
    <source>
        <strain evidence="3 5">DSM 23908</strain>
    </source>
</reference>
<evidence type="ECO:0000256" key="1">
    <source>
        <dbReference type="SAM" id="Phobius"/>
    </source>
</evidence>
<keyword evidence="1" id="KW-1133">Transmembrane helix</keyword>
<dbReference type="Proteomes" id="UP000051521">
    <property type="component" value="Unassembled WGS sequence"/>
</dbReference>
<keyword evidence="1" id="KW-0812">Transmembrane</keyword>
<keyword evidence="1" id="KW-0472">Membrane</keyword>
<proteinExistence type="predicted"/>
<feature type="transmembrane region" description="Helical" evidence="1">
    <location>
        <begin position="12"/>
        <end position="32"/>
    </location>
</feature>
<sequence>MQKFTFTTKEKIFLILSLLVLIMLFASSSMTYHQQEMRPGFIHRYLGWLENIVGNFNIYYGGRWHDAATDGGQAGMTQFVVRKLAHFSSYFALVG</sequence>
<reference evidence="2 4" key="1">
    <citation type="submission" date="2012-06" db="EMBL/GenBank/DDBJ databases">
        <title>Draft genome sequence of Lactobacillus gigeriorum CRBIP 24.85T, isolated from chicken crop.</title>
        <authorList>
            <person name="Cousin S."/>
            <person name="Ma L."/>
            <person name="Creno S."/>
            <person name="Clermont D."/>
            <person name="Loux V."/>
            <person name="Bizet C."/>
            <person name="Bouchier C."/>
        </authorList>
    </citation>
    <scope>NUCLEOTIDE SEQUENCE [LARGE SCALE GENOMIC DNA]</scope>
    <source>
        <strain evidence="4">CRBIP 24.85T</strain>
        <strain evidence="2">Type strain: CRBIP 24.85</strain>
    </source>
</reference>
<evidence type="ECO:0000313" key="2">
    <source>
        <dbReference type="EMBL" id="CCI87261.1"/>
    </source>
</evidence>
<organism evidence="2 4">
    <name type="scientific">Lactobacillus gigeriorum DSM 23908 = CRBIP 24.85</name>
    <dbReference type="NCBI Taxonomy" id="1423751"/>
    <lineage>
        <taxon>Bacteria</taxon>
        <taxon>Bacillati</taxon>
        <taxon>Bacillota</taxon>
        <taxon>Bacilli</taxon>
        <taxon>Lactobacillales</taxon>
        <taxon>Lactobacillaceae</taxon>
        <taxon>Lactobacillus</taxon>
    </lineage>
</organism>
<dbReference type="NCBIfam" id="NF037970">
    <property type="entry name" value="vanZ_1"/>
    <property type="match status" value="1"/>
</dbReference>
<dbReference type="Proteomes" id="UP000009326">
    <property type="component" value="Unassembled WGS sequence"/>
</dbReference>
<comment type="caution">
    <text evidence="2">The sequence shown here is derived from an EMBL/GenBank/DDBJ whole genome shotgun (WGS) entry which is preliminary data.</text>
</comment>
<accession>I7LDE2</accession>
<evidence type="ECO:0000313" key="5">
    <source>
        <dbReference type="Proteomes" id="UP000051521"/>
    </source>
</evidence>
<evidence type="ECO:0000313" key="3">
    <source>
        <dbReference type="EMBL" id="KRN14797.1"/>
    </source>
</evidence>
<keyword evidence="5" id="KW-1185">Reference proteome</keyword>
<gene>
    <name evidence="2" type="ORF">BN52_03635</name>
    <name evidence="3" type="ORF">FC38_GL000089</name>
</gene>
<protein>
    <submittedName>
        <fullName evidence="2">Uncharacterized protein</fullName>
    </submittedName>
</protein>